<feature type="modified residue" description="N6-(pyridoxal phosphate)lysine" evidence="15">
    <location>
        <position position="109"/>
    </location>
</feature>
<evidence type="ECO:0000313" key="17">
    <source>
        <dbReference type="EMBL" id="ORY87538.1"/>
    </source>
</evidence>
<dbReference type="PROSITE" id="PS00879">
    <property type="entry name" value="ODR_DC_2_2"/>
    <property type="match status" value="1"/>
</dbReference>
<comment type="subunit">
    <text evidence="13">Homodimer. Only the dimer is catalytically active, as the active sites are constructed of residues from both monomers.</text>
</comment>
<evidence type="ECO:0000256" key="8">
    <source>
        <dbReference type="ARBA" id="ARBA00023239"/>
    </source>
</evidence>
<name>A0A1Y2FU80_PROLT</name>
<dbReference type="PROSITE" id="PS00878">
    <property type="entry name" value="ODR_DC_2_1"/>
    <property type="match status" value="1"/>
</dbReference>
<evidence type="ECO:0000256" key="4">
    <source>
        <dbReference type="ARBA" id="ARBA00022490"/>
    </source>
</evidence>
<dbReference type="PANTHER" id="PTHR11482:SF6">
    <property type="entry name" value="ORNITHINE DECARBOXYLASE 1-RELATED"/>
    <property type="match status" value="1"/>
</dbReference>
<dbReference type="CDD" id="cd00622">
    <property type="entry name" value="PLPDE_III_ODC"/>
    <property type="match status" value="1"/>
</dbReference>
<dbReference type="FunFam" id="2.40.37.10:FF:000010">
    <property type="entry name" value="Ornithine decarboxylase"/>
    <property type="match status" value="1"/>
</dbReference>
<dbReference type="GO" id="GO:0033387">
    <property type="term" value="P:putrescine biosynthetic process from arginine, via ornithine"/>
    <property type="evidence" value="ECO:0007669"/>
    <property type="project" value="TreeGrafter"/>
</dbReference>
<comment type="function">
    <text evidence="11">Catalyzes the first and rate-limiting step of polyamine biosynthesis that converts ornithine into putrescine, which is the precursor for the polyamines, spermidine and spermine. Polyamines are essential for cell proliferation and are implicated in cellular processes, ranging from DNA replication to apoptosis.</text>
</comment>
<dbReference type="InterPro" id="IPR022644">
    <property type="entry name" value="De-COase2_N"/>
</dbReference>
<evidence type="ECO:0000256" key="10">
    <source>
        <dbReference type="ARBA" id="ARBA00034138"/>
    </source>
</evidence>
<dbReference type="GO" id="GO:0005737">
    <property type="term" value="C:cytoplasm"/>
    <property type="evidence" value="ECO:0007669"/>
    <property type="project" value="UniProtKB-SubCell"/>
</dbReference>
<sequence length="453" mass="49785">MPAVDFQVLSPNLAPNFPDKPSMAPAPLLYNHVAQQIDAEHNTFPSNPARACVKRALEDQLARIEHEGQNPDNIENGAAFFVADLGEIVRQHLRWQQNLPRVVPHYAVKCNPDNQVIRLLAALGTGFDCASKAEIQQVLDLGVSPDRIIYANPCKAASYIRYAGAVGVQATTFDNAEELHKIANYNPEAQLFLRILTDDSGALCQLGLKYGAPLNTTMSLLKLAKELKLNVVGVSFHVGSGSSDPMAFVDAVQRARIVFDEAAAVGFTLHTLDIGGGFGHDNFEKFAAVLGPAIDEHFPADVRVIAEPGRYYVAAAFTLAVHIIARRTIYPDSDEPLPGTTSNNFMYYVNDGVYGSFNCIMFDHQHPVPKVLMHKGRSYFDAPAKSLQKQRVRCSIWGPTCDSLDCITGESYLPFVMQVGDWLYFDEMGAYTKCASSKFNGFNQSEVIYVSSV</sequence>
<dbReference type="Proteomes" id="UP000193685">
    <property type="component" value="Unassembled WGS sequence"/>
</dbReference>
<reference evidence="17 18" key="1">
    <citation type="submission" date="2016-07" db="EMBL/GenBank/DDBJ databases">
        <title>Pervasive Adenine N6-methylation of Active Genes in Fungi.</title>
        <authorList>
            <consortium name="DOE Joint Genome Institute"/>
            <person name="Mondo S.J."/>
            <person name="Dannebaum R.O."/>
            <person name="Kuo R.C."/>
            <person name="Labutti K."/>
            <person name="Haridas S."/>
            <person name="Kuo A."/>
            <person name="Salamov A."/>
            <person name="Ahrendt S.R."/>
            <person name="Lipzen A."/>
            <person name="Sullivan W."/>
            <person name="Andreopoulos W.B."/>
            <person name="Clum A."/>
            <person name="Lindquist E."/>
            <person name="Daum C."/>
            <person name="Ramamoorthy G.K."/>
            <person name="Gryganskyi A."/>
            <person name="Culley D."/>
            <person name="Magnuson J.K."/>
            <person name="James T.Y."/>
            <person name="O'Malley M.A."/>
            <person name="Stajich J.E."/>
            <person name="Spatafora J.W."/>
            <person name="Visel A."/>
            <person name="Grigoriev I.V."/>
        </authorList>
    </citation>
    <scope>NUCLEOTIDE SEQUENCE [LARGE SCALE GENOMIC DNA]</scope>
    <source>
        <strain evidence="17 18">12-1054</strain>
    </source>
</reference>
<keyword evidence="18" id="KW-1185">Reference proteome</keyword>
<protein>
    <recommendedName>
        <fullName evidence="12">Ornithine decarboxylase</fullName>
        <ecNumber evidence="10">4.1.1.17</ecNumber>
    </recommendedName>
</protein>
<comment type="pathway">
    <text evidence="9">Amine and polyamine biosynthesis; putrescine biosynthesis via L-ornithine pathway; putrescine from L-ornithine: step 1/1.</text>
</comment>
<dbReference type="InterPro" id="IPR029066">
    <property type="entry name" value="PLP-binding_barrel"/>
</dbReference>
<comment type="cofactor">
    <cofactor evidence="1 15">
        <name>pyridoxal 5'-phosphate</name>
        <dbReference type="ChEBI" id="CHEBI:597326"/>
    </cofactor>
</comment>
<evidence type="ECO:0000259" key="16">
    <source>
        <dbReference type="Pfam" id="PF02784"/>
    </source>
</evidence>
<dbReference type="Gene3D" id="3.20.20.10">
    <property type="entry name" value="Alanine racemase"/>
    <property type="match status" value="1"/>
</dbReference>
<dbReference type="EMBL" id="MCFI01000001">
    <property type="protein sequence ID" value="ORY87538.1"/>
    <property type="molecule type" value="Genomic_DNA"/>
</dbReference>
<dbReference type="GeneID" id="63783586"/>
<feature type="active site" description="Proton donor" evidence="15">
    <location>
        <position position="401"/>
    </location>
</feature>
<dbReference type="InterPro" id="IPR002433">
    <property type="entry name" value="Orn_de-COase"/>
</dbReference>
<evidence type="ECO:0000256" key="13">
    <source>
        <dbReference type="ARBA" id="ARBA00046672"/>
    </source>
</evidence>
<dbReference type="OrthoDB" id="5034579at2759"/>
<dbReference type="Pfam" id="PF02784">
    <property type="entry name" value="Orn_Arg_deC_N"/>
    <property type="match status" value="1"/>
</dbReference>
<proteinExistence type="inferred from homology"/>
<evidence type="ECO:0000256" key="6">
    <source>
        <dbReference type="ARBA" id="ARBA00022898"/>
    </source>
</evidence>
<comment type="catalytic activity">
    <reaction evidence="14">
        <text>L-ornithine + H(+) = putrescine + CO2</text>
        <dbReference type="Rhea" id="RHEA:22964"/>
        <dbReference type="ChEBI" id="CHEBI:15378"/>
        <dbReference type="ChEBI" id="CHEBI:16526"/>
        <dbReference type="ChEBI" id="CHEBI:46911"/>
        <dbReference type="ChEBI" id="CHEBI:326268"/>
        <dbReference type="EC" id="4.1.1.17"/>
    </reaction>
</comment>
<dbReference type="InterPro" id="IPR022653">
    <property type="entry name" value="De-COase2_pyr-phos_BS"/>
</dbReference>
<evidence type="ECO:0000256" key="2">
    <source>
        <dbReference type="ARBA" id="ARBA00004496"/>
    </source>
</evidence>
<evidence type="ECO:0000256" key="7">
    <source>
        <dbReference type="ARBA" id="ARBA00023115"/>
    </source>
</evidence>
<organism evidence="17 18">
    <name type="scientific">Protomyces lactucae-debilis</name>
    <dbReference type="NCBI Taxonomy" id="2754530"/>
    <lineage>
        <taxon>Eukaryota</taxon>
        <taxon>Fungi</taxon>
        <taxon>Dikarya</taxon>
        <taxon>Ascomycota</taxon>
        <taxon>Taphrinomycotina</taxon>
        <taxon>Taphrinomycetes</taxon>
        <taxon>Taphrinales</taxon>
        <taxon>Protomycetaceae</taxon>
        <taxon>Protomyces</taxon>
    </lineage>
</organism>
<dbReference type="PRINTS" id="PR01182">
    <property type="entry name" value="ORNDCRBXLASE"/>
</dbReference>
<evidence type="ECO:0000256" key="12">
    <source>
        <dbReference type="ARBA" id="ARBA00039485"/>
    </source>
</evidence>
<dbReference type="OMA" id="SFFVCDL"/>
<evidence type="ECO:0000256" key="5">
    <source>
        <dbReference type="ARBA" id="ARBA00022793"/>
    </source>
</evidence>
<keyword evidence="7" id="KW-0620">Polyamine biosynthesis</keyword>
<dbReference type="AlphaFoldDB" id="A0A1Y2FU80"/>
<keyword evidence="8" id="KW-0456">Lyase</keyword>
<comment type="subcellular location">
    <subcellularLocation>
        <location evidence="2">Cytoplasm</location>
    </subcellularLocation>
</comment>
<evidence type="ECO:0000256" key="15">
    <source>
        <dbReference type="PIRSR" id="PIRSR600183-50"/>
    </source>
</evidence>
<evidence type="ECO:0000256" key="9">
    <source>
        <dbReference type="ARBA" id="ARBA00034115"/>
    </source>
</evidence>
<comment type="similarity">
    <text evidence="3">Belongs to the Orn/Lys/Arg decarboxylase class-II family.</text>
</comment>
<accession>A0A1Y2FU80</accession>
<dbReference type="InterPro" id="IPR000183">
    <property type="entry name" value="Orn/DAP/Arg_de-COase"/>
</dbReference>
<evidence type="ECO:0000256" key="1">
    <source>
        <dbReference type="ARBA" id="ARBA00001933"/>
    </source>
</evidence>
<evidence type="ECO:0000256" key="14">
    <source>
        <dbReference type="ARBA" id="ARBA00049127"/>
    </source>
</evidence>
<evidence type="ECO:0000313" key="18">
    <source>
        <dbReference type="Proteomes" id="UP000193685"/>
    </source>
</evidence>
<keyword evidence="4" id="KW-0963">Cytoplasm</keyword>
<keyword evidence="6 15" id="KW-0663">Pyridoxal phosphate</keyword>
<dbReference type="SUPFAM" id="SSF50621">
    <property type="entry name" value="Alanine racemase C-terminal domain-like"/>
    <property type="match status" value="1"/>
</dbReference>
<comment type="caution">
    <text evidence="17">The sequence shown here is derived from an EMBL/GenBank/DDBJ whole genome shotgun (WGS) entry which is preliminary data.</text>
</comment>
<gene>
    <name evidence="17" type="ORF">BCR37DRAFT_32</name>
</gene>
<dbReference type="PRINTS" id="PR01179">
    <property type="entry name" value="ODADCRBXLASE"/>
</dbReference>
<dbReference type="InterPro" id="IPR022657">
    <property type="entry name" value="De-COase2_CS"/>
</dbReference>
<evidence type="ECO:0000256" key="11">
    <source>
        <dbReference type="ARBA" id="ARBA00037173"/>
    </source>
</evidence>
<dbReference type="RefSeq" id="XP_040728033.1">
    <property type="nucleotide sequence ID" value="XM_040866987.1"/>
</dbReference>
<dbReference type="EC" id="4.1.1.17" evidence="10"/>
<dbReference type="SUPFAM" id="SSF51419">
    <property type="entry name" value="PLP-binding barrel"/>
    <property type="match status" value="1"/>
</dbReference>
<dbReference type="Gene3D" id="2.40.37.10">
    <property type="entry name" value="Lyase, Ornithine Decarboxylase, Chain A, domain 1"/>
    <property type="match status" value="1"/>
</dbReference>
<dbReference type="PANTHER" id="PTHR11482">
    <property type="entry name" value="ARGININE/DIAMINOPIMELATE/ORNITHINE DECARBOXYLASE"/>
    <property type="match status" value="1"/>
</dbReference>
<dbReference type="InterPro" id="IPR009006">
    <property type="entry name" value="Ala_racemase/Decarboxylase_C"/>
</dbReference>
<keyword evidence="5" id="KW-0210">Decarboxylase</keyword>
<dbReference type="STRING" id="56484.A0A1Y2FU80"/>
<feature type="domain" description="Orn/DAP/Arg decarboxylase 2 N-terminal" evidence="16">
    <location>
        <begin position="85"/>
        <end position="314"/>
    </location>
</feature>
<dbReference type="GO" id="GO:0004586">
    <property type="term" value="F:ornithine decarboxylase activity"/>
    <property type="evidence" value="ECO:0007669"/>
    <property type="project" value="UniProtKB-EC"/>
</dbReference>
<dbReference type="FunFam" id="3.20.20.10:FF:000005">
    <property type="entry name" value="Ornithine decarboxylase"/>
    <property type="match status" value="1"/>
</dbReference>
<evidence type="ECO:0000256" key="3">
    <source>
        <dbReference type="ARBA" id="ARBA00008872"/>
    </source>
</evidence>